<protein>
    <submittedName>
        <fullName evidence="1">Glutaminyl-peptide cyclotransferase</fullName>
    </submittedName>
</protein>
<name>A0AAV3U6D1_9ALTE</name>
<sequence length="276" mass="31379">MATLNAKKRILTLTTLFTWGLLALPLQSLAGNAIANLEYQIIDQQPHPKGLFTQGLLVDGPWIYESSGGYGRSSLVRYKSSDSSMLVEMPLPKNIFAEGLTLLNDRFYLLTWRAGKMLVFDRNWNPLARHDYKGEGWGLTHDGEHLIMSNGTDEITFFTTRPFKAVKAIKLHGGERRWSAINELEYANGILWANRWFSDDVLAIDPNTGEVLARLDFSDIAKQFRVGRGAREKVLNGLAWSEPDQAMWLTGKYWDRRFLVKFPATLEEITLPTAER</sequence>
<organism evidence="1 2">
    <name type="scientific">Halioxenophilus aromaticivorans</name>
    <dbReference type="NCBI Taxonomy" id="1306992"/>
    <lineage>
        <taxon>Bacteria</taxon>
        <taxon>Pseudomonadati</taxon>
        <taxon>Pseudomonadota</taxon>
        <taxon>Gammaproteobacteria</taxon>
        <taxon>Alteromonadales</taxon>
        <taxon>Alteromonadaceae</taxon>
        <taxon>Halioxenophilus</taxon>
    </lineage>
</organism>
<dbReference type="GO" id="GO:0016603">
    <property type="term" value="F:glutaminyl-peptide cyclotransferase activity"/>
    <property type="evidence" value="ECO:0007669"/>
    <property type="project" value="InterPro"/>
</dbReference>
<proteinExistence type="predicted"/>
<gene>
    <name evidence="1" type="ORF">GCM10025791_34800</name>
</gene>
<dbReference type="PANTHER" id="PTHR31270:SF1">
    <property type="entry name" value="GLUTAMINYL-PEPTIDE CYCLOTRANSFERASE"/>
    <property type="match status" value="1"/>
</dbReference>
<dbReference type="SUPFAM" id="SSF50969">
    <property type="entry name" value="YVTN repeat-like/Quinoprotein amine dehydrogenase"/>
    <property type="match status" value="1"/>
</dbReference>
<accession>A0AAV3U6D1</accession>
<dbReference type="EMBL" id="BAABLX010000029">
    <property type="protein sequence ID" value="GAA4951368.1"/>
    <property type="molecule type" value="Genomic_DNA"/>
</dbReference>
<evidence type="ECO:0000313" key="2">
    <source>
        <dbReference type="Proteomes" id="UP001409585"/>
    </source>
</evidence>
<dbReference type="InterPro" id="IPR007788">
    <property type="entry name" value="QCT"/>
</dbReference>
<dbReference type="PANTHER" id="PTHR31270">
    <property type="entry name" value="GLUTAMINYL-PEPTIDE CYCLOTRANSFERASE"/>
    <property type="match status" value="1"/>
</dbReference>
<keyword evidence="2" id="KW-1185">Reference proteome</keyword>
<dbReference type="InterPro" id="IPR011044">
    <property type="entry name" value="Quino_amine_DH_bsu"/>
</dbReference>
<dbReference type="Pfam" id="PF05096">
    <property type="entry name" value="Glu_cyclase_2"/>
    <property type="match status" value="1"/>
</dbReference>
<reference evidence="2" key="1">
    <citation type="journal article" date="2019" name="Int. J. Syst. Evol. Microbiol.">
        <title>The Global Catalogue of Microorganisms (GCM) 10K type strain sequencing project: providing services to taxonomists for standard genome sequencing and annotation.</title>
        <authorList>
            <consortium name="The Broad Institute Genomics Platform"/>
            <consortium name="The Broad Institute Genome Sequencing Center for Infectious Disease"/>
            <person name="Wu L."/>
            <person name="Ma J."/>
        </authorList>
    </citation>
    <scope>NUCLEOTIDE SEQUENCE [LARGE SCALE GENOMIC DNA]</scope>
    <source>
        <strain evidence="2">JCM 19134</strain>
    </source>
</reference>
<dbReference type="AlphaFoldDB" id="A0AAV3U6D1"/>
<dbReference type="Proteomes" id="UP001409585">
    <property type="component" value="Unassembled WGS sequence"/>
</dbReference>
<evidence type="ECO:0000313" key="1">
    <source>
        <dbReference type="EMBL" id="GAA4951368.1"/>
    </source>
</evidence>
<comment type="caution">
    <text evidence="1">The sequence shown here is derived from an EMBL/GenBank/DDBJ whole genome shotgun (WGS) entry which is preliminary data.</text>
</comment>